<gene>
    <name evidence="5" type="ORF">FPE01S_03_00670</name>
</gene>
<keyword evidence="3" id="KW-0175">Coiled coil</keyword>
<dbReference type="Pfam" id="PF02646">
    <property type="entry name" value="RmuC"/>
    <property type="match status" value="1"/>
</dbReference>
<dbReference type="InterPro" id="IPR003798">
    <property type="entry name" value="DNA_recombination_RmuC"/>
</dbReference>
<evidence type="ECO:0000256" key="2">
    <source>
        <dbReference type="ARBA" id="ARBA00009840"/>
    </source>
</evidence>
<evidence type="ECO:0008006" key="7">
    <source>
        <dbReference type="Google" id="ProtNLM"/>
    </source>
</evidence>
<dbReference type="Proteomes" id="UP000033121">
    <property type="component" value="Unassembled WGS sequence"/>
</dbReference>
<evidence type="ECO:0000256" key="4">
    <source>
        <dbReference type="ARBA" id="ARBA00023172"/>
    </source>
</evidence>
<keyword evidence="4" id="KW-0233">DNA recombination</keyword>
<evidence type="ECO:0000256" key="3">
    <source>
        <dbReference type="ARBA" id="ARBA00023054"/>
    </source>
</evidence>
<dbReference type="GO" id="GO:0006310">
    <property type="term" value="P:DNA recombination"/>
    <property type="evidence" value="ECO:0007669"/>
    <property type="project" value="UniProtKB-KW"/>
</dbReference>
<reference evidence="5 6" key="1">
    <citation type="submission" date="2015-04" db="EMBL/GenBank/DDBJ databases">
        <title>Whole genome shotgun sequence of Flavihumibacter petaseus NBRC 106054.</title>
        <authorList>
            <person name="Miyazawa S."/>
            <person name="Hosoyama A."/>
            <person name="Hashimoto M."/>
            <person name="Noguchi M."/>
            <person name="Tsuchikane K."/>
            <person name="Ohji S."/>
            <person name="Yamazoe A."/>
            <person name="Ichikawa N."/>
            <person name="Kimura A."/>
            <person name="Fujita N."/>
        </authorList>
    </citation>
    <scope>NUCLEOTIDE SEQUENCE [LARGE SCALE GENOMIC DNA]</scope>
    <source>
        <strain evidence="5 6">NBRC 106054</strain>
    </source>
</reference>
<protein>
    <recommendedName>
        <fullName evidence="7">DNA recombination protein RmuC</fullName>
    </recommendedName>
</protein>
<keyword evidence="6" id="KW-1185">Reference proteome</keyword>
<dbReference type="STRING" id="1220578.FPE01S_03_00670"/>
<evidence type="ECO:0000256" key="1">
    <source>
        <dbReference type="ARBA" id="ARBA00003416"/>
    </source>
</evidence>
<dbReference type="RefSeq" id="WP_046370009.1">
    <property type="nucleotide sequence ID" value="NZ_BBWV01000003.1"/>
</dbReference>
<accession>A0A0E9N2K3</accession>
<dbReference type="PANTHER" id="PTHR30563">
    <property type="entry name" value="DNA RECOMBINATION PROTEIN RMUC"/>
    <property type="match status" value="1"/>
</dbReference>
<dbReference type="EMBL" id="BBWV01000003">
    <property type="protein sequence ID" value="GAO44028.1"/>
    <property type="molecule type" value="Genomic_DNA"/>
</dbReference>
<comment type="function">
    <text evidence="1">Involved in DNA recombination.</text>
</comment>
<name>A0A0E9N2K3_9BACT</name>
<organism evidence="5 6">
    <name type="scientific">Flavihumibacter petaseus NBRC 106054</name>
    <dbReference type="NCBI Taxonomy" id="1220578"/>
    <lineage>
        <taxon>Bacteria</taxon>
        <taxon>Pseudomonadati</taxon>
        <taxon>Bacteroidota</taxon>
        <taxon>Chitinophagia</taxon>
        <taxon>Chitinophagales</taxon>
        <taxon>Chitinophagaceae</taxon>
        <taxon>Flavihumibacter</taxon>
    </lineage>
</organism>
<evidence type="ECO:0000313" key="5">
    <source>
        <dbReference type="EMBL" id="GAO44028.1"/>
    </source>
</evidence>
<comment type="caution">
    <text evidence="5">The sequence shown here is derived from an EMBL/GenBank/DDBJ whole genome shotgun (WGS) entry which is preliminary data.</text>
</comment>
<evidence type="ECO:0000313" key="6">
    <source>
        <dbReference type="Proteomes" id="UP000033121"/>
    </source>
</evidence>
<dbReference type="PANTHER" id="PTHR30563:SF0">
    <property type="entry name" value="DNA RECOMBINATION PROTEIN RMUC"/>
    <property type="match status" value="1"/>
</dbReference>
<sequence length="512" mass="57506">METTIILLVLILFILTVVAYFSFRAAQPKPDSRLTDLKFTVDNLKADLGKIEQVVRTEIATNRTESNAALRESREELTRSLGVFSEVVTKSFGATNEAQQNQLEAFSRNLGALTKSFDEKQVLLITTIEQKLKEGAESAATQNKESRAELSGALKDFHERQRENFNNLTKSQDNQNASITEKISGMTTALQTGLKSMQEGNEKKLDEMRKTVDEKLHDTLEKRLGESFKFVSERLEAVHRGLGDMQHLATNVGDLKKVLSNVKSRGVLGEYQLLNILEDLLTNEQYEKNVKTKEGSGALVEFAIRMPNGKDTQKSLWLPIDSKFPREDYEALINAYEEGDAENLEGLRRSFRNGIIKNARDIKEKYIDPPNTTEYGIMFLPFESLYAEVLRTPGLFEQVQKEYKITITGPTTLSALINSLQMGFRTLAIEKRSSEVWDLLGAVKTEFSAFGEILDKTQKKLQEASNVIDRAGVRTRAIEKKLRKVQELPAAQSAEMIDDIEASFGEEGGVAT</sequence>
<proteinExistence type="inferred from homology"/>
<dbReference type="AlphaFoldDB" id="A0A0E9N2K3"/>
<comment type="similarity">
    <text evidence="2">Belongs to the RmuC family.</text>
</comment>